<evidence type="ECO:0000256" key="1">
    <source>
        <dbReference type="SAM" id="MobiDB-lite"/>
    </source>
</evidence>
<dbReference type="AlphaFoldDB" id="A0AAD7H2S1"/>
<dbReference type="Gene3D" id="3.30.160.60">
    <property type="entry name" value="Classic Zinc Finger"/>
    <property type="match status" value="1"/>
</dbReference>
<proteinExistence type="predicted"/>
<evidence type="ECO:0000313" key="2">
    <source>
        <dbReference type="EMBL" id="KAJ7710581.1"/>
    </source>
</evidence>
<dbReference type="EMBL" id="JARKIE010000001">
    <property type="protein sequence ID" value="KAJ7710581.1"/>
    <property type="molecule type" value="Genomic_DNA"/>
</dbReference>
<evidence type="ECO:0008006" key="4">
    <source>
        <dbReference type="Google" id="ProtNLM"/>
    </source>
</evidence>
<comment type="caution">
    <text evidence="2">The sequence shown here is derived from an EMBL/GenBank/DDBJ whole genome shotgun (WGS) entry which is preliminary data.</text>
</comment>
<accession>A0AAD7H2S1</accession>
<keyword evidence="3" id="KW-1185">Reference proteome</keyword>
<gene>
    <name evidence="2" type="ORF">B0H17DRAFT_1190294</name>
</gene>
<name>A0AAD7H2S1_MYCRO</name>
<evidence type="ECO:0000313" key="3">
    <source>
        <dbReference type="Proteomes" id="UP001221757"/>
    </source>
</evidence>
<reference evidence="2" key="1">
    <citation type="submission" date="2023-03" db="EMBL/GenBank/DDBJ databases">
        <title>Massive genome expansion in bonnet fungi (Mycena s.s.) driven by repeated elements and novel gene families across ecological guilds.</title>
        <authorList>
            <consortium name="Lawrence Berkeley National Laboratory"/>
            <person name="Harder C.B."/>
            <person name="Miyauchi S."/>
            <person name="Viragh M."/>
            <person name="Kuo A."/>
            <person name="Thoen E."/>
            <person name="Andreopoulos B."/>
            <person name="Lu D."/>
            <person name="Skrede I."/>
            <person name="Drula E."/>
            <person name="Henrissat B."/>
            <person name="Morin E."/>
            <person name="Kohler A."/>
            <person name="Barry K."/>
            <person name="LaButti K."/>
            <person name="Morin E."/>
            <person name="Salamov A."/>
            <person name="Lipzen A."/>
            <person name="Mereny Z."/>
            <person name="Hegedus B."/>
            <person name="Baldrian P."/>
            <person name="Stursova M."/>
            <person name="Weitz H."/>
            <person name="Taylor A."/>
            <person name="Grigoriev I.V."/>
            <person name="Nagy L.G."/>
            <person name="Martin F."/>
            <person name="Kauserud H."/>
        </authorList>
    </citation>
    <scope>NUCLEOTIDE SEQUENCE</scope>
    <source>
        <strain evidence="2">CBHHK067</strain>
    </source>
</reference>
<sequence>MSLTWAPTGTWEDKPTAAFILETTKASFLPLSPLPDIQFESRSHATHVPDNSFHQMAYPSAALPYPASYHRVSHADYPGQESFSAEMGTRSTPNSSYHDPGAWAPLQPSYERSATADVEGDQRATFIDGTVPGAKQIPWAEYLAEYVDLTIYPAVFNSLLLSAADHLPPPSPPSPAASLNAGVAPSDLQLIPSTHHAVPAQRPAYAPTTVHYPSVPKYTQQSSGIHRTRPMPQPISIHGMYPYPPHMYAAPQYSPSESTSGSPSPVATPNLMPYYRAALQYPSRESSSGFLSPVATLDPMRHYPQPLVYPDSAPVSRLTSPEVAYRSMPPVAGPSKSYGQAQEIIEEKKAKRKHKREMQRHNPMPVYVVASDDPVTPRARTFPCTDAGNCAGERITMLVTASRKMQYADRPNFECRWNGCGKTISTRDVMEHLKNVHGSEWGNDVQCMWYECDEPVGTRCKATMEKGGIKKHVCSSRHLELKWPCPTCPGDFARSDVLGKHLKLKT</sequence>
<organism evidence="2 3">
    <name type="scientific">Mycena rosella</name>
    <name type="common">Pink bonnet</name>
    <name type="synonym">Agaricus rosellus</name>
    <dbReference type="NCBI Taxonomy" id="1033263"/>
    <lineage>
        <taxon>Eukaryota</taxon>
        <taxon>Fungi</taxon>
        <taxon>Dikarya</taxon>
        <taxon>Basidiomycota</taxon>
        <taxon>Agaricomycotina</taxon>
        <taxon>Agaricomycetes</taxon>
        <taxon>Agaricomycetidae</taxon>
        <taxon>Agaricales</taxon>
        <taxon>Marasmiineae</taxon>
        <taxon>Mycenaceae</taxon>
        <taxon>Mycena</taxon>
    </lineage>
</organism>
<dbReference type="Proteomes" id="UP001221757">
    <property type="component" value="Unassembled WGS sequence"/>
</dbReference>
<protein>
    <recommendedName>
        <fullName evidence="4">C2H2-type domain-containing protein</fullName>
    </recommendedName>
</protein>
<feature type="region of interest" description="Disordered" evidence="1">
    <location>
        <begin position="80"/>
        <end position="106"/>
    </location>
</feature>